<dbReference type="InterPro" id="IPR017905">
    <property type="entry name" value="ERV/ALR_sulphydryl_oxidase"/>
</dbReference>
<accession>A0A7S4F3M1</accession>
<evidence type="ECO:0000256" key="7">
    <source>
        <dbReference type="SAM" id="MobiDB-lite"/>
    </source>
</evidence>
<keyword evidence="3 6" id="KW-0274">FAD</keyword>
<evidence type="ECO:0000256" key="6">
    <source>
        <dbReference type="RuleBase" id="RU371123"/>
    </source>
</evidence>
<dbReference type="GO" id="GO:0005739">
    <property type="term" value="C:mitochondrion"/>
    <property type="evidence" value="ECO:0007669"/>
    <property type="project" value="TreeGrafter"/>
</dbReference>
<reference evidence="9" key="1">
    <citation type="submission" date="2021-01" db="EMBL/GenBank/DDBJ databases">
        <authorList>
            <person name="Corre E."/>
            <person name="Pelletier E."/>
            <person name="Niang G."/>
            <person name="Scheremetjew M."/>
            <person name="Finn R."/>
            <person name="Kale V."/>
            <person name="Holt S."/>
            <person name="Cochrane G."/>
            <person name="Meng A."/>
            <person name="Brown T."/>
            <person name="Cohen L."/>
        </authorList>
    </citation>
    <scope>NUCLEOTIDE SEQUENCE</scope>
    <source>
        <strain evidence="9">CCMP645</strain>
    </source>
</reference>
<dbReference type="InterPro" id="IPR036774">
    <property type="entry name" value="ERV/ALR_sulphydryl_oxid_sf"/>
</dbReference>
<dbReference type="FunFam" id="1.20.120.310:FF:000002">
    <property type="entry name" value="Sulfhydryl oxidase"/>
    <property type="match status" value="1"/>
</dbReference>
<proteinExistence type="predicted"/>
<keyword evidence="2 6" id="KW-0285">Flavoprotein</keyword>
<dbReference type="PANTHER" id="PTHR12645:SF0">
    <property type="entry name" value="FAD-LINKED SULFHYDRYL OXIDASE ALR"/>
    <property type="match status" value="1"/>
</dbReference>
<keyword evidence="4 6" id="KW-0560">Oxidoreductase</keyword>
<name>A0A7S4F3M1_CHRCT</name>
<comment type="catalytic activity">
    <reaction evidence="6">
        <text>2 R'C(R)SH + O2 = R'C(R)S-S(R)CR' + H2O2</text>
        <dbReference type="Rhea" id="RHEA:17357"/>
        <dbReference type="ChEBI" id="CHEBI:15379"/>
        <dbReference type="ChEBI" id="CHEBI:16240"/>
        <dbReference type="ChEBI" id="CHEBI:16520"/>
        <dbReference type="ChEBI" id="CHEBI:17412"/>
        <dbReference type="EC" id="1.8.3.2"/>
    </reaction>
</comment>
<dbReference type="Gene3D" id="1.20.120.310">
    <property type="entry name" value="ERV/ALR sulfhydryl oxidase domain"/>
    <property type="match status" value="1"/>
</dbReference>
<dbReference type="PROSITE" id="PS51324">
    <property type="entry name" value="ERV_ALR"/>
    <property type="match status" value="1"/>
</dbReference>
<dbReference type="AlphaFoldDB" id="A0A7S4F3M1"/>
<gene>
    <name evidence="9" type="ORF">PCAR00345_LOCUS22509</name>
</gene>
<feature type="region of interest" description="Disordered" evidence="7">
    <location>
        <begin position="17"/>
        <end position="45"/>
    </location>
</feature>
<dbReference type="EC" id="1.8.3.2" evidence="6"/>
<dbReference type="GO" id="GO:0016971">
    <property type="term" value="F:flavin-dependent sulfhydryl oxidase activity"/>
    <property type="evidence" value="ECO:0007669"/>
    <property type="project" value="InterPro"/>
</dbReference>
<evidence type="ECO:0000256" key="1">
    <source>
        <dbReference type="ARBA" id="ARBA00001974"/>
    </source>
</evidence>
<dbReference type="InterPro" id="IPR039799">
    <property type="entry name" value="ALR/ERV"/>
</dbReference>
<evidence type="ECO:0000259" key="8">
    <source>
        <dbReference type="PROSITE" id="PS51324"/>
    </source>
</evidence>
<evidence type="ECO:0000256" key="2">
    <source>
        <dbReference type="ARBA" id="ARBA00022630"/>
    </source>
</evidence>
<keyword evidence="5" id="KW-1015">Disulfide bond</keyword>
<evidence type="ECO:0000256" key="5">
    <source>
        <dbReference type="ARBA" id="ARBA00023157"/>
    </source>
</evidence>
<protein>
    <recommendedName>
        <fullName evidence="6">Sulfhydryl oxidase</fullName>
        <ecNumber evidence="6">1.8.3.2</ecNumber>
    </recommendedName>
</protein>
<sequence>MGPECLEPACASKEDMFRKAMGNKQSKRGISGGGGNNSVGAEASSAASDVTTAYRACPPDRDEIGRGSWNLLHTMAAYYPDKPDAEHSEQARSFLRALGRLYPCSYCAADFREVMEESPPRVGSREDLSLWLCEMHNRVNDKLGKPIFKCTLSELDRRWRKGGPECYEQ</sequence>
<feature type="domain" description="ERV/ALR sulfhydryl oxidase" evidence="8">
    <location>
        <begin position="57"/>
        <end position="159"/>
    </location>
</feature>
<dbReference type="PANTHER" id="PTHR12645">
    <property type="entry name" value="ALR/ERV"/>
    <property type="match status" value="1"/>
</dbReference>
<organism evidence="9">
    <name type="scientific">Chrysotila carterae</name>
    <name type="common">Marine alga</name>
    <name type="synonym">Syracosphaera carterae</name>
    <dbReference type="NCBI Taxonomy" id="13221"/>
    <lineage>
        <taxon>Eukaryota</taxon>
        <taxon>Haptista</taxon>
        <taxon>Haptophyta</taxon>
        <taxon>Prymnesiophyceae</taxon>
        <taxon>Isochrysidales</taxon>
        <taxon>Isochrysidaceae</taxon>
        <taxon>Chrysotila</taxon>
    </lineage>
</organism>
<evidence type="ECO:0000313" key="9">
    <source>
        <dbReference type="EMBL" id="CAE0769897.1"/>
    </source>
</evidence>
<dbReference type="EMBL" id="HBIZ01035333">
    <property type="protein sequence ID" value="CAE0769897.1"/>
    <property type="molecule type" value="Transcribed_RNA"/>
</dbReference>
<dbReference type="GO" id="GO:0050660">
    <property type="term" value="F:flavin adenine dinucleotide binding"/>
    <property type="evidence" value="ECO:0007669"/>
    <property type="project" value="TreeGrafter"/>
</dbReference>
<dbReference type="SUPFAM" id="SSF69000">
    <property type="entry name" value="FAD-dependent thiol oxidase"/>
    <property type="match status" value="1"/>
</dbReference>
<comment type="cofactor">
    <cofactor evidence="1 6">
        <name>FAD</name>
        <dbReference type="ChEBI" id="CHEBI:57692"/>
    </cofactor>
</comment>
<evidence type="ECO:0000256" key="4">
    <source>
        <dbReference type="ARBA" id="ARBA00023002"/>
    </source>
</evidence>
<evidence type="ECO:0000256" key="3">
    <source>
        <dbReference type="ARBA" id="ARBA00022827"/>
    </source>
</evidence>
<dbReference type="Pfam" id="PF04777">
    <property type="entry name" value="Evr1_Alr"/>
    <property type="match status" value="1"/>
</dbReference>